<dbReference type="EC" id="1.14.99.60" evidence="9"/>
<comment type="caution">
    <text evidence="10">The sequence shown here is derived from an EMBL/GenBank/DDBJ whole genome shotgun (WGS) entry which is preliminary data.</text>
</comment>
<dbReference type="HAMAP" id="MF_01658">
    <property type="entry name" value="COQ7"/>
    <property type="match status" value="1"/>
</dbReference>
<proteinExistence type="inferred from homology"/>
<comment type="subcellular location">
    <subcellularLocation>
        <location evidence="9">Cell membrane</location>
        <topology evidence="9">Peripheral membrane protein</topology>
    </subcellularLocation>
</comment>
<keyword evidence="6 9" id="KW-0408">Iron</keyword>
<gene>
    <name evidence="9" type="primary">coq7</name>
    <name evidence="10" type="ORF">Llan_2334</name>
</gene>
<comment type="similarity">
    <text evidence="9">Belongs to the COQ7 family.</text>
</comment>
<keyword evidence="2 9" id="KW-1003">Cell membrane</keyword>
<dbReference type="RefSeq" id="WP_028372449.1">
    <property type="nucleotide sequence ID" value="NZ_CAAAJD010000004.1"/>
</dbReference>
<comment type="cofactor">
    <cofactor evidence="9">
        <name>Fe cation</name>
        <dbReference type="ChEBI" id="CHEBI:24875"/>
    </cofactor>
    <text evidence="9">Binds 2 iron ions per subunit.</text>
</comment>
<comment type="catalytic activity">
    <reaction evidence="9">
        <text>a 5-methoxy-2-methyl-3-(all-trans-polyprenyl)benzene-1,4-diol + AH2 + O2 = a 3-demethylubiquinol + A + H2O</text>
        <dbReference type="Rhea" id="RHEA:50908"/>
        <dbReference type="Rhea" id="RHEA-COMP:10859"/>
        <dbReference type="Rhea" id="RHEA-COMP:10914"/>
        <dbReference type="ChEBI" id="CHEBI:13193"/>
        <dbReference type="ChEBI" id="CHEBI:15377"/>
        <dbReference type="ChEBI" id="CHEBI:15379"/>
        <dbReference type="ChEBI" id="CHEBI:17499"/>
        <dbReference type="ChEBI" id="CHEBI:84167"/>
        <dbReference type="ChEBI" id="CHEBI:84422"/>
        <dbReference type="EC" id="1.14.99.60"/>
    </reaction>
</comment>
<comment type="pathway">
    <text evidence="1 9">Cofactor biosynthesis; ubiquinone biosynthesis.</text>
</comment>
<accession>A0A0W0VF88</accession>
<dbReference type="PATRIC" id="fig|45067.4.peg.2453"/>
<protein>
    <recommendedName>
        <fullName evidence="9">3-demethoxyubiquinol 3-hydroxylase</fullName>
        <shortName evidence="9">DMQ hydroxylase</shortName>
        <ecNumber evidence="9">1.14.99.60</ecNumber>
    </recommendedName>
    <alternativeName>
        <fullName evidence="9">2-nonaprenyl-3-methyl-6-methoxy-1,4-benzoquinol hydroxylase</fullName>
    </alternativeName>
</protein>
<feature type="binding site" evidence="9">
    <location>
        <position position="179"/>
    </location>
    <ligand>
        <name>Fe cation</name>
        <dbReference type="ChEBI" id="CHEBI:24875"/>
        <label>2</label>
    </ligand>
</feature>
<feature type="binding site" evidence="9">
    <location>
        <position position="62"/>
    </location>
    <ligand>
        <name>Fe cation</name>
        <dbReference type="ChEBI" id="CHEBI:24875"/>
        <label>1</label>
    </ligand>
</feature>
<evidence type="ECO:0000256" key="3">
    <source>
        <dbReference type="ARBA" id="ARBA00022688"/>
    </source>
</evidence>
<reference evidence="10 11" key="1">
    <citation type="submission" date="2015-11" db="EMBL/GenBank/DDBJ databases">
        <title>Genomic analysis of 38 Legionella species identifies large and diverse effector repertoires.</title>
        <authorList>
            <person name="Burstein D."/>
            <person name="Amaro F."/>
            <person name="Zusman T."/>
            <person name="Lifshitz Z."/>
            <person name="Cohen O."/>
            <person name="Gilbert J.A."/>
            <person name="Pupko T."/>
            <person name="Shuman H.A."/>
            <person name="Segal G."/>
        </authorList>
    </citation>
    <scope>NUCLEOTIDE SEQUENCE [LARGE SCALE GENOMIC DNA]</scope>
    <source>
        <strain evidence="10 11">ATCC 49751</strain>
    </source>
</reference>
<dbReference type="eggNOG" id="COG2941">
    <property type="taxonomic scope" value="Bacteria"/>
</dbReference>
<dbReference type="UniPathway" id="UPA00232"/>
<feature type="binding site" evidence="9">
    <location>
        <position position="144"/>
    </location>
    <ligand>
        <name>Fe cation</name>
        <dbReference type="ChEBI" id="CHEBI:24875"/>
        <label>2</label>
    </ligand>
</feature>
<dbReference type="GO" id="GO:0005886">
    <property type="term" value="C:plasma membrane"/>
    <property type="evidence" value="ECO:0007669"/>
    <property type="project" value="UniProtKB-SubCell"/>
</dbReference>
<dbReference type="NCBIfam" id="NF033656">
    <property type="entry name" value="DMQ_monoox_COQ7"/>
    <property type="match status" value="1"/>
</dbReference>
<evidence type="ECO:0000256" key="7">
    <source>
        <dbReference type="ARBA" id="ARBA00023033"/>
    </source>
</evidence>
<dbReference type="GO" id="GO:0006744">
    <property type="term" value="P:ubiquinone biosynthetic process"/>
    <property type="evidence" value="ECO:0007669"/>
    <property type="project" value="UniProtKB-UniRule"/>
</dbReference>
<keyword evidence="8 9" id="KW-0472">Membrane</keyword>
<evidence type="ECO:0000256" key="4">
    <source>
        <dbReference type="ARBA" id="ARBA00022723"/>
    </source>
</evidence>
<dbReference type="GO" id="GO:0008682">
    <property type="term" value="F:3-demethoxyubiquinol 3-hydroxylase activity"/>
    <property type="evidence" value="ECO:0007669"/>
    <property type="project" value="UniProtKB-EC"/>
</dbReference>
<evidence type="ECO:0000256" key="9">
    <source>
        <dbReference type="HAMAP-Rule" id="MF_01658"/>
    </source>
</evidence>
<keyword evidence="7 9" id="KW-0503">Monooxygenase</keyword>
<dbReference type="EMBL" id="LNYI01000057">
    <property type="protein sequence ID" value="KTD18731.1"/>
    <property type="molecule type" value="Genomic_DNA"/>
</dbReference>
<evidence type="ECO:0000256" key="1">
    <source>
        <dbReference type="ARBA" id="ARBA00004749"/>
    </source>
</evidence>
<dbReference type="InterPro" id="IPR012347">
    <property type="entry name" value="Ferritin-like"/>
</dbReference>
<name>A0A0W0VF88_9GAMM</name>
<keyword evidence="5 9" id="KW-0560">Oxidoreductase</keyword>
<evidence type="ECO:0000256" key="6">
    <source>
        <dbReference type="ARBA" id="ARBA00023004"/>
    </source>
</evidence>
<dbReference type="STRING" id="45067.Llan_2334"/>
<dbReference type="Pfam" id="PF03232">
    <property type="entry name" value="COQ7"/>
    <property type="match status" value="1"/>
</dbReference>
<evidence type="ECO:0000256" key="5">
    <source>
        <dbReference type="ARBA" id="ARBA00023002"/>
    </source>
</evidence>
<keyword evidence="10" id="KW-0830">Ubiquinone</keyword>
<comment type="function">
    <text evidence="9">Catalyzes the hydroxylation of 2-nonaprenyl-3-methyl-6-methoxy-1,4-benzoquinol during ubiquinone biosynthesis.</text>
</comment>
<feature type="binding site" evidence="9">
    <location>
        <position position="176"/>
    </location>
    <ligand>
        <name>Fe cation</name>
        <dbReference type="ChEBI" id="CHEBI:24875"/>
        <label>2</label>
    </ligand>
</feature>
<dbReference type="CDD" id="cd01042">
    <property type="entry name" value="DMQH"/>
    <property type="match status" value="1"/>
</dbReference>
<dbReference type="PANTHER" id="PTHR11237">
    <property type="entry name" value="COENZYME Q10 BIOSYNTHESIS PROTEIN 7"/>
    <property type="match status" value="1"/>
</dbReference>
<dbReference type="SUPFAM" id="SSF47240">
    <property type="entry name" value="Ferritin-like"/>
    <property type="match status" value="1"/>
</dbReference>
<dbReference type="AlphaFoldDB" id="A0A0W0VF88"/>
<dbReference type="InterPro" id="IPR011566">
    <property type="entry name" value="Ubq_synth_Coq7"/>
</dbReference>
<evidence type="ECO:0000256" key="2">
    <source>
        <dbReference type="ARBA" id="ARBA00022475"/>
    </source>
</evidence>
<organism evidence="10 11">
    <name type="scientific">Legionella lansingensis</name>
    <dbReference type="NCBI Taxonomy" id="45067"/>
    <lineage>
        <taxon>Bacteria</taxon>
        <taxon>Pseudomonadati</taxon>
        <taxon>Pseudomonadota</taxon>
        <taxon>Gammaproteobacteria</taxon>
        <taxon>Legionellales</taxon>
        <taxon>Legionellaceae</taxon>
        <taxon>Legionella</taxon>
    </lineage>
</organism>
<keyword evidence="11" id="KW-1185">Reference proteome</keyword>
<keyword evidence="3 9" id="KW-0831">Ubiquinone biosynthesis</keyword>
<dbReference type="Proteomes" id="UP000054869">
    <property type="component" value="Unassembled WGS sequence"/>
</dbReference>
<dbReference type="PANTHER" id="PTHR11237:SF4">
    <property type="entry name" value="5-DEMETHOXYUBIQUINONE HYDROXYLASE, MITOCHONDRIAL"/>
    <property type="match status" value="1"/>
</dbReference>
<feature type="binding site" evidence="9">
    <location>
        <position position="176"/>
    </location>
    <ligand>
        <name>Fe cation</name>
        <dbReference type="ChEBI" id="CHEBI:24875"/>
        <label>1</label>
    </ligand>
</feature>
<sequence>MRRRPFFESLLGELDTALRTLMPPRPRVSKRLTPAHDIPENPLTNEEKRHVAGLMRVNLAGEVCAQALYRGQALTARLAEVRNQMDKAAAEEVDHLAWCEERLHDLNSQPSLLNPVWYFGSLVLGMAAGLAGDRLSLGFLAETEQQVSQHLQKHIARLPKQDRKTKRILEQMHEDEAHHADVAIRAGAVDLPDFIKNLMRKVSKIMTRSSYYF</sequence>
<evidence type="ECO:0000313" key="11">
    <source>
        <dbReference type="Proteomes" id="UP000054869"/>
    </source>
</evidence>
<dbReference type="OrthoDB" id="5192789at2"/>
<feature type="binding site" evidence="9">
    <location>
        <position position="92"/>
    </location>
    <ligand>
        <name>Fe cation</name>
        <dbReference type="ChEBI" id="CHEBI:24875"/>
        <label>2</label>
    </ligand>
</feature>
<dbReference type="InterPro" id="IPR009078">
    <property type="entry name" value="Ferritin-like_SF"/>
</dbReference>
<dbReference type="InterPro" id="IPR047809">
    <property type="entry name" value="COQ7_proteobact"/>
</dbReference>
<dbReference type="Gene3D" id="1.20.1260.10">
    <property type="match status" value="1"/>
</dbReference>
<dbReference type="GO" id="GO:0046872">
    <property type="term" value="F:metal ion binding"/>
    <property type="evidence" value="ECO:0007669"/>
    <property type="project" value="UniProtKB-KW"/>
</dbReference>
<keyword evidence="4 9" id="KW-0479">Metal-binding</keyword>
<evidence type="ECO:0000313" key="10">
    <source>
        <dbReference type="EMBL" id="KTD18731.1"/>
    </source>
</evidence>
<feature type="binding site" evidence="9">
    <location>
        <position position="92"/>
    </location>
    <ligand>
        <name>Fe cation</name>
        <dbReference type="ChEBI" id="CHEBI:24875"/>
        <label>1</label>
    </ligand>
</feature>
<evidence type="ECO:0000256" key="8">
    <source>
        <dbReference type="ARBA" id="ARBA00023136"/>
    </source>
</evidence>
<feature type="binding site" evidence="9">
    <location>
        <position position="95"/>
    </location>
    <ligand>
        <name>Fe cation</name>
        <dbReference type="ChEBI" id="CHEBI:24875"/>
        <label>1</label>
    </ligand>
</feature>